<dbReference type="RefSeq" id="XP_016238914.1">
    <property type="nucleotide sequence ID" value="XM_016377344.1"/>
</dbReference>
<evidence type="ECO:0000313" key="2">
    <source>
        <dbReference type="EMBL" id="KIW18698.1"/>
    </source>
</evidence>
<dbReference type="GeneID" id="27330070"/>
<feature type="region of interest" description="Disordered" evidence="1">
    <location>
        <begin position="1"/>
        <end position="26"/>
    </location>
</feature>
<dbReference type="HOGENOM" id="CLU_642499_0_0_1"/>
<protein>
    <recommendedName>
        <fullName evidence="4">Transcription factor domain-containing protein</fullName>
    </recommendedName>
</protein>
<evidence type="ECO:0000256" key="1">
    <source>
        <dbReference type="SAM" id="MobiDB-lite"/>
    </source>
</evidence>
<gene>
    <name evidence="2" type="ORF">PV08_02987</name>
</gene>
<evidence type="ECO:0000313" key="3">
    <source>
        <dbReference type="Proteomes" id="UP000053328"/>
    </source>
</evidence>
<name>A0A0D2BIA9_9EURO</name>
<dbReference type="PANTHER" id="PTHR37540">
    <property type="entry name" value="TRANSCRIPTION FACTOR (ACR-2), PUTATIVE-RELATED-RELATED"/>
    <property type="match status" value="1"/>
</dbReference>
<dbReference type="AlphaFoldDB" id="A0A0D2BIA9"/>
<evidence type="ECO:0008006" key="4">
    <source>
        <dbReference type="Google" id="ProtNLM"/>
    </source>
</evidence>
<reference evidence="2 3" key="1">
    <citation type="submission" date="2015-01" db="EMBL/GenBank/DDBJ databases">
        <title>The Genome Sequence of Exophiala spinifera CBS89968.</title>
        <authorList>
            <consortium name="The Broad Institute Genomics Platform"/>
            <person name="Cuomo C."/>
            <person name="de Hoog S."/>
            <person name="Gorbushina A."/>
            <person name="Stielow B."/>
            <person name="Teixiera M."/>
            <person name="Abouelleil A."/>
            <person name="Chapman S.B."/>
            <person name="Priest M."/>
            <person name="Young S.K."/>
            <person name="Wortman J."/>
            <person name="Nusbaum C."/>
            <person name="Birren B."/>
        </authorList>
    </citation>
    <scope>NUCLEOTIDE SEQUENCE [LARGE SCALE GENOMIC DNA]</scope>
    <source>
        <strain evidence="2 3">CBS 89968</strain>
    </source>
</reference>
<dbReference type="EMBL" id="KN847493">
    <property type="protein sequence ID" value="KIW18698.1"/>
    <property type="molecule type" value="Genomic_DNA"/>
</dbReference>
<dbReference type="Proteomes" id="UP000053328">
    <property type="component" value="Unassembled WGS sequence"/>
</dbReference>
<accession>A0A0D2BIA9</accession>
<organism evidence="2 3">
    <name type="scientific">Exophiala spinifera</name>
    <dbReference type="NCBI Taxonomy" id="91928"/>
    <lineage>
        <taxon>Eukaryota</taxon>
        <taxon>Fungi</taxon>
        <taxon>Dikarya</taxon>
        <taxon>Ascomycota</taxon>
        <taxon>Pezizomycotina</taxon>
        <taxon>Eurotiomycetes</taxon>
        <taxon>Chaetothyriomycetidae</taxon>
        <taxon>Chaetothyriales</taxon>
        <taxon>Herpotrichiellaceae</taxon>
        <taxon>Exophiala</taxon>
    </lineage>
</organism>
<dbReference type="OrthoDB" id="4158087at2759"/>
<dbReference type="VEuPathDB" id="FungiDB:PV08_02987"/>
<keyword evidence="3" id="KW-1185">Reference proteome</keyword>
<feature type="compositionally biased region" description="Polar residues" evidence="1">
    <location>
        <begin position="13"/>
        <end position="26"/>
    </location>
</feature>
<proteinExistence type="predicted"/>
<dbReference type="PANTHER" id="PTHR37540:SF5">
    <property type="entry name" value="TRANSCRIPTION FACTOR DOMAIN-CONTAINING PROTEIN"/>
    <property type="match status" value="1"/>
</dbReference>
<sequence length="448" mass="50728">MQGRRRTPVTAASGGSQNSPKPTTTAPSLSAYRFATYDDLQHNSLPRLAFEMDEYSHGMVKYLFTNWIPSLYPQKLATVHHHRLFEMVYTDSITCAIFLTYGFSQSAFELVEINCQQKSLTSGDGSRKRYLFRSKEACLRMMREMFTTSWPMSARRLFFASVSLSGCAFIVNNPEEGRMHLQGAVNIAEAIGGFRNLGELELEASLLWDVHLASLTGQKPVISGIEVSHIAQTLLPQVPEWLVDSGLRFSALFEPSLSSDDKSDVCGALRGLFYAAELINADSTQSEDRINETLIIRTLVAGHQLSRCAPTTNSTDVAPEHNICTLESLRLAGMLAIFTTHLKATRKIHLFEKVSRDLEVLLRRSDVETCWRQYPEIMMWIFFAGAHGSPNVYRTQWFIQNISRGAHSLGIDDWHQARMVLRKFPYIVKEFDKPFEDMWNSSQPGFMI</sequence>